<evidence type="ECO:0000256" key="2">
    <source>
        <dbReference type="SAM" id="SignalP"/>
    </source>
</evidence>
<dbReference type="PANTHER" id="PTHR10697:SF5">
    <property type="entry name" value="EPENDYMIN-RELATED"/>
    <property type="match status" value="1"/>
</dbReference>
<dbReference type="GO" id="GO:0005509">
    <property type="term" value="F:calcium ion binding"/>
    <property type="evidence" value="ECO:0007669"/>
    <property type="project" value="InterPro"/>
</dbReference>
<comment type="caution">
    <text evidence="3">The sequence shown here is derived from an EMBL/GenBank/DDBJ whole genome shotgun (WGS) entry which is preliminary data.</text>
</comment>
<dbReference type="AlphaFoldDB" id="A0AAV6QVV9"/>
<dbReference type="InterPro" id="IPR001299">
    <property type="entry name" value="Ependymin"/>
</dbReference>
<feature type="signal peptide" evidence="2">
    <location>
        <begin position="1"/>
        <end position="40"/>
    </location>
</feature>
<comment type="similarity">
    <text evidence="1">Belongs to the ependymin family.</text>
</comment>
<sequence length="234" mass="26174">MEAMKQQHCRLPVLNLHCKLSSASMRVLVLCVFLSLGCLAQRPQPCTSPSLLTGNLAVSTTDEKLLVYAKFTYDAVREHIRLTEFGYHNNKTFHLDLLFLFKQAVVYHIDDKTHTCIKFHLDTKFHPLAIPQNASLLAQVVLGSSSGPGQGVLVNSWVGGLMILGEQAKYLSTFTEFGCIPVSNMLHTNTSGWQVTSFFNIVIGLADPQRLIPPHFCEDARLEDKDPVTFFSFF</sequence>
<dbReference type="Proteomes" id="UP000693946">
    <property type="component" value="Linkage Group LG3"/>
</dbReference>
<dbReference type="GO" id="GO:0005764">
    <property type="term" value="C:lysosome"/>
    <property type="evidence" value="ECO:0007669"/>
    <property type="project" value="TreeGrafter"/>
</dbReference>
<dbReference type="PANTHER" id="PTHR10697">
    <property type="entry name" value="MAMMALIAN EPENDYMIN-RELATED PROTEIN 1"/>
    <property type="match status" value="1"/>
</dbReference>
<dbReference type="GO" id="GO:0005576">
    <property type="term" value="C:extracellular region"/>
    <property type="evidence" value="ECO:0007669"/>
    <property type="project" value="InterPro"/>
</dbReference>
<keyword evidence="4" id="KW-1185">Reference proteome</keyword>
<protein>
    <submittedName>
        <fullName evidence="3">Ependymin-like</fullName>
    </submittedName>
</protein>
<gene>
    <name evidence="3" type="ORF">JOB18_033492</name>
</gene>
<proteinExistence type="inferred from homology"/>
<feature type="chain" id="PRO_5043675306" evidence="2">
    <location>
        <begin position="41"/>
        <end position="234"/>
    </location>
</feature>
<keyword evidence="2" id="KW-0732">Signal</keyword>
<dbReference type="SMART" id="SM00026">
    <property type="entry name" value="EPEND"/>
    <property type="match status" value="1"/>
</dbReference>
<accession>A0AAV6QVV9</accession>
<organism evidence="3 4">
    <name type="scientific">Solea senegalensis</name>
    <name type="common">Senegalese sole</name>
    <dbReference type="NCBI Taxonomy" id="28829"/>
    <lineage>
        <taxon>Eukaryota</taxon>
        <taxon>Metazoa</taxon>
        <taxon>Chordata</taxon>
        <taxon>Craniata</taxon>
        <taxon>Vertebrata</taxon>
        <taxon>Euteleostomi</taxon>
        <taxon>Actinopterygii</taxon>
        <taxon>Neopterygii</taxon>
        <taxon>Teleostei</taxon>
        <taxon>Neoteleostei</taxon>
        <taxon>Acanthomorphata</taxon>
        <taxon>Carangaria</taxon>
        <taxon>Pleuronectiformes</taxon>
        <taxon>Pleuronectoidei</taxon>
        <taxon>Soleidae</taxon>
        <taxon>Solea</taxon>
    </lineage>
</organism>
<evidence type="ECO:0000313" key="3">
    <source>
        <dbReference type="EMBL" id="KAG7497212.1"/>
    </source>
</evidence>
<dbReference type="EMBL" id="JAGKHQ010000015">
    <property type="protein sequence ID" value="KAG7497212.1"/>
    <property type="molecule type" value="Genomic_DNA"/>
</dbReference>
<dbReference type="Pfam" id="PF00811">
    <property type="entry name" value="Ependymin"/>
    <property type="match status" value="1"/>
</dbReference>
<name>A0AAV6QVV9_SOLSE</name>
<dbReference type="GO" id="GO:0007160">
    <property type="term" value="P:cell-matrix adhesion"/>
    <property type="evidence" value="ECO:0007669"/>
    <property type="project" value="InterPro"/>
</dbReference>
<evidence type="ECO:0000313" key="4">
    <source>
        <dbReference type="Proteomes" id="UP000693946"/>
    </source>
</evidence>
<evidence type="ECO:0000256" key="1">
    <source>
        <dbReference type="ARBA" id="ARBA00010771"/>
    </source>
</evidence>
<reference evidence="3 4" key="1">
    <citation type="journal article" date="2021" name="Sci. Rep.">
        <title>Chromosome anchoring in Senegalese sole (Solea senegalensis) reveals sex-associated markers and genome rearrangements in flatfish.</title>
        <authorList>
            <person name="Guerrero-Cozar I."/>
            <person name="Gomez-Garrido J."/>
            <person name="Berbel C."/>
            <person name="Martinez-Blanch J.F."/>
            <person name="Alioto T."/>
            <person name="Claros M.G."/>
            <person name="Gagnaire P.A."/>
            <person name="Manchado M."/>
        </authorList>
    </citation>
    <scope>NUCLEOTIDE SEQUENCE [LARGE SCALE GENOMIC DNA]</scope>
    <source>
        <strain evidence="3">Sse05_10M</strain>
    </source>
</reference>